<evidence type="ECO:0000313" key="8">
    <source>
        <dbReference type="Proteomes" id="UP000240400"/>
    </source>
</evidence>
<dbReference type="InterPro" id="IPR001789">
    <property type="entry name" value="Sig_transdc_resp-reg_receiver"/>
</dbReference>
<protein>
    <submittedName>
        <fullName evidence="7">DNA-binding response regulator</fullName>
    </submittedName>
</protein>
<gene>
    <name evidence="7" type="ORF">BUZ61_19305</name>
</gene>
<organism evidence="7 8">
    <name type="scientific">Staphylococcus nepalensis</name>
    <dbReference type="NCBI Taxonomy" id="214473"/>
    <lineage>
        <taxon>Bacteria</taxon>
        <taxon>Bacillati</taxon>
        <taxon>Bacillota</taxon>
        <taxon>Bacilli</taxon>
        <taxon>Bacillales</taxon>
        <taxon>Staphylococcaceae</taxon>
        <taxon>Staphylococcus</taxon>
    </lineage>
</organism>
<dbReference type="Proteomes" id="UP000240400">
    <property type="component" value="Unassembled WGS sequence"/>
</dbReference>
<dbReference type="GO" id="GO:0000160">
    <property type="term" value="P:phosphorelay signal transduction system"/>
    <property type="evidence" value="ECO:0007669"/>
    <property type="project" value="InterPro"/>
</dbReference>
<evidence type="ECO:0000256" key="4">
    <source>
        <dbReference type="ARBA" id="ARBA00023163"/>
    </source>
</evidence>
<proteinExistence type="predicted"/>
<evidence type="ECO:0000259" key="6">
    <source>
        <dbReference type="PROSITE" id="PS50110"/>
    </source>
</evidence>
<accession>A0A2T4RY09</accession>
<dbReference type="InterPro" id="IPR011006">
    <property type="entry name" value="CheY-like_superfamily"/>
</dbReference>
<dbReference type="EMBL" id="PZHR01001153">
    <property type="protein sequence ID" value="PTK35491.1"/>
    <property type="molecule type" value="Genomic_DNA"/>
</dbReference>
<dbReference type="PROSITE" id="PS50110">
    <property type="entry name" value="RESPONSE_REGULATORY"/>
    <property type="match status" value="1"/>
</dbReference>
<dbReference type="AlphaFoldDB" id="A0A2T4RY09"/>
<feature type="non-terminal residue" evidence="7">
    <location>
        <position position="32"/>
    </location>
</feature>
<dbReference type="SUPFAM" id="SSF52172">
    <property type="entry name" value="CheY-like"/>
    <property type="match status" value="1"/>
</dbReference>
<keyword evidence="4" id="KW-0804">Transcription</keyword>
<keyword evidence="2" id="KW-0805">Transcription regulation</keyword>
<feature type="domain" description="Response regulatory" evidence="6">
    <location>
        <begin position="4"/>
        <end position="32"/>
    </location>
</feature>
<evidence type="ECO:0000313" key="7">
    <source>
        <dbReference type="EMBL" id="PTK35491.1"/>
    </source>
</evidence>
<sequence>MAIKVLFVDDHEMVRIGISSYLSTQPDIEVVG</sequence>
<keyword evidence="1" id="KW-0597">Phosphoprotein</keyword>
<reference evidence="7 8" key="1">
    <citation type="journal article" date="2016" name="Front. Microbiol.">
        <title>Comprehensive Phylogenetic Analysis of Bovine Non-aureus Staphylococci Species Based on Whole-Genome Sequencing.</title>
        <authorList>
            <person name="Naushad S."/>
            <person name="Barkema H.W."/>
            <person name="Luby C."/>
            <person name="Condas L.A."/>
            <person name="Nobrega D.B."/>
            <person name="Carson D.A."/>
            <person name="De Buck J."/>
        </authorList>
    </citation>
    <scope>NUCLEOTIDE SEQUENCE [LARGE SCALE GENOMIC DNA]</scope>
    <source>
        <strain evidence="7 8">SNUC 4337</strain>
    </source>
</reference>
<evidence type="ECO:0000256" key="2">
    <source>
        <dbReference type="ARBA" id="ARBA00023015"/>
    </source>
</evidence>
<dbReference type="Gene3D" id="3.40.50.2300">
    <property type="match status" value="1"/>
</dbReference>
<comment type="caution">
    <text evidence="5">Lacks conserved residue(s) required for the propagation of feature annotation.</text>
</comment>
<evidence type="ECO:0000256" key="5">
    <source>
        <dbReference type="PROSITE-ProRule" id="PRU00169"/>
    </source>
</evidence>
<dbReference type="GO" id="GO:0003677">
    <property type="term" value="F:DNA binding"/>
    <property type="evidence" value="ECO:0007669"/>
    <property type="project" value="UniProtKB-KW"/>
</dbReference>
<name>A0A2T4RY09_9STAP</name>
<comment type="caution">
    <text evidence="7">The sequence shown here is derived from an EMBL/GenBank/DDBJ whole genome shotgun (WGS) entry which is preliminary data.</text>
</comment>
<evidence type="ECO:0000256" key="3">
    <source>
        <dbReference type="ARBA" id="ARBA00023125"/>
    </source>
</evidence>
<evidence type="ECO:0000256" key="1">
    <source>
        <dbReference type="ARBA" id="ARBA00022553"/>
    </source>
</evidence>
<keyword evidence="3 7" id="KW-0238">DNA-binding</keyword>